<comment type="similarity">
    <text evidence="1">Belongs to the short-chain dehydrogenases/reductases (SDR) family.</text>
</comment>
<name>A0A8E2JI06_9PEZI</name>
<dbReference type="Gene3D" id="3.40.50.720">
    <property type="entry name" value="NAD(P)-binding Rossmann-like Domain"/>
    <property type="match status" value="1"/>
</dbReference>
<evidence type="ECO:0000259" key="4">
    <source>
        <dbReference type="SMART" id="SM00822"/>
    </source>
</evidence>
<proteinExistence type="inferred from homology"/>
<feature type="domain" description="Ketoreductase" evidence="4">
    <location>
        <begin position="8"/>
        <end position="171"/>
    </location>
</feature>
<sequence>MSLPLAGKIAIVTGGSKGIGAAIVRELASQGAKVIINFSSDAAPAEELASSIGASNALAVKADAGNIKGIENLVKQAVDKWGKIDILVANAGIMPMRDLERTTEEDFDRVMAVNVKGPYFLVQKSTPHMPPQSHIILLSTTLCAASTVLPPYLLYLTSKGAIEQMTRVLAKDLGRKGIAVNAVAPGPTATELFLKGKPEAVIKGIAGANPHGRLGTPEDIAGVVGLLCRDESGWVNGQVLRVNGGMA</sequence>
<dbReference type="OrthoDB" id="47007at2759"/>
<keyword evidence="3" id="KW-0560">Oxidoreductase</keyword>
<dbReference type="Pfam" id="PF13561">
    <property type="entry name" value="adh_short_C2"/>
    <property type="match status" value="1"/>
</dbReference>
<dbReference type="SUPFAM" id="SSF51735">
    <property type="entry name" value="NAD(P)-binding Rossmann-fold domains"/>
    <property type="match status" value="1"/>
</dbReference>
<dbReference type="GO" id="GO:0016614">
    <property type="term" value="F:oxidoreductase activity, acting on CH-OH group of donors"/>
    <property type="evidence" value="ECO:0007669"/>
    <property type="project" value="UniProtKB-ARBA"/>
</dbReference>
<evidence type="ECO:0000313" key="6">
    <source>
        <dbReference type="Proteomes" id="UP000250266"/>
    </source>
</evidence>
<evidence type="ECO:0000256" key="2">
    <source>
        <dbReference type="ARBA" id="ARBA00022857"/>
    </source>
</evidence>
<dbReference type="InterPro" id="IPR036291">
    <property type="entry name" value="NAD(P)-bd_dom_sf"/>
</dbReference>
<keyword evidence="2" id="KW-0521">NADP</keyword>
<evidence type="ECO:0000256" key="3">
    <source>
        <dbReference type="ARBA" id="ARBA00023002"/>
    </source>
</evidence>
<dbReference type="EMBL" id="KV744862">
    <property type="protein sequence ID" value="OCK83375.1"/>
    <property type="molecule type" value="Genomic_DNA"/>
</dbReference>
<evidence type="ECO:0000313" key="5">
    <source>
        <dbReference type="EMBL" id="OCK83375.1"/>
    </source>
</evidence>
<accession>A0A8E2JI06</accession>
<organism evidence="5 6">
    <name type="scientific">Lepidopterella palustris CBS 459.81</name>
    <dbReference type="NCBI Taxonomy" id="1314670"/>
    <lineage>
        <taxon>Eukaryota</taxon>
        <taxon>Fungi</taxon>
        <taxon>Dikarya</taxon>
        <taxon>Ascomycota</taxon>
        <taxon>Pezizomycotina</taxon>
        <taxon>Dothideomycetes</taxon>
        <taxon>Pleosporomycetidae</taxon>
        <taxon>Mytilinidiales</taxon>
        <taxon>Argynnaceae</taxon>
        <taxon>Lepidopterella</taxon>
    </lineage>
</organism>
<evidence type="ECO:0000256" key="1">
    <source>
        <dbReference type="ARBA" id="ARBA00006484"/>
    </source>
</evidence>
<dbReference type="AlphaFoldDB" id="A0A8E2JI06"/>
<keyword evidence="6" id="KW-1185">Reference proteome</keyword>
<dbReference type="SMART" id="SM00822">
    <property type="entry name" value="PKS_KR"/>
    <property type="match status" value="1"/>
</dbReference>
<dbReference type="FunFam" id="3.40.50.720:FF:000084">
    <property type="entry name" value="Short-chain dehydrogenase reductase"/>
    <property type="match status" value="1"/>
</dbReference>
<dbReference type="InterPro" id="IPR002347">
    <property type="entry name" value="SDR_fam"/>
</dbReference>
<dbReference type="PANTHER" id="PTHR48107">
    <property type="entry name" value="NADPH-DEPENDENT ALDEHYDE REDUCTASE-LIKE PROTEIN, CHLOROPLASTIC-RELATED"/>
    <property type="match status" value="1"/>
</dbReference>
<gene>
    <name evidence="5" type="ORF">K432DRAFT_432892</name>
</gene>
<dbReference type="PRINTS" id="PR00080">
    <property type="entry name" value="SDRFAMILY"/>
</dbReference>
<dbReference type="PRINTS" id="PR00081">
    <property type="entry name" value="GDHRDH"/>
</dbReference>
<dbReference type="Proteomes" id="UP000250266">
    <property type="component" value="Unassembled WGS sequence"/>
</dbReference>
<dbReference type="InterPro" id="IPR057326">
    <property type="entry name" value="KR_dom"/>
</dbReference>
<dbReference type="PANTHER" id="PTHR48107:SF7">
    <property type="entry name" value="RE15974P"/>
    <property type="match status" value="1"/>
</dbReference>
<reference evidence="5 6" key="1">
    <citation type="journal article" date="2016" name="Nat. Commun.">
        <title>Ectomycorrhizal ecology is imprinted in the genome of the dominant symbiotic fungus Cenococcum geophilum.</title>
        <authorList>
            <consortium name="DOE Joint Genome Institute"/>
            <person name="Peter M."/>
            <person name="Kohler A."/>
            <person name="Ohm R.A."/>
            <person name="Kuo A."/>
            <person name="Krutzmann J."/>
            <person name="Morin E."/>
            <person name="Arend M."/>
            <person name="Barry K.W."/>
            <person name="Binder M."/>
            <person name="Choi C."/>
            <person name="Clum A."/>
            <person name="Copeland A."/>
            <person name="Grisel N."/>
            <person name="Haridas S."/>
            <person name="Kipfer T."/>
            <person name="LaButti K."/>
            <person name="Lindquist E."/>
            <person name="Lipzen A."/>
            <person name="Maire R."/>
            <person name="Meier B."/>
            <person name="Mihaltcheva S."/>
            <person name="Molinier V."/>
            <person name="Murat C."/>
            <person name="Poggeler S."/>
            <person name="Quandt C.A."/>
            <person name="Sperisen C."/>
            <person name="Tritt A."/>
            <person name="Tisserant E."/>
            <person name="Crous P.W."/>
            <person name="Henrissat B."/>
            <person name="Nehls U."/>
            <person name="Egli S."/>
            <person name="Spatafora J.W."/>
            <person name="Grigoriev I.V."/>
            <person name="Martin F.M."/>
        </authorList>
    </citation>
    <scope>NUCLEOTIDE SEQUENCE [LARGE SCALE GENOMIC DNA]</scope>
    <source>
        <strain evidence="5 6">CBS 459.81</strain>
    </source>
</reference>
<protein>
    <submittedName>
        <fullName evidence="5">Putative oxidoreductase</fullName>
    </submittedName>
</protein>